<sequence>MSVHTKLEPHIAGSKLFPCAIIVIVAVSDRGSVDVAFSALFLLTNLFIPLGGYVPSFRVGRELTVDWVGLVSTDLCCNQSRLKGNQVEGKGKKADDVLGT</sequence>
<dbReference type="EMBL" id="DUZY01000002">
    <property type="protein sequence ID" value="DAD29153.1"/>
    <property type="molecule type" value="Genomic_DNA"/>
</dbReference>
<evidence type="ECO:0000313" key="3">
    <source>
        <dbReference type="Proteomes" id="UP000607653"/>
    </source>
</evidence>
<comment type="caution">
    <text evidence="2">The sequence shown here is derived from an EMBL/GenBank/DDBJ whole genome shotgun (WGS) entry which is preliminary data.</text>
</comment>
<feature type="transmembrane region" description="Helical" evidence="1">
    <location>
        <begin position="12"/>
        <end position="29"/>
    </location>
</feature>
<protein>
    <submittedName>
        <fullName evidence="2">Uncharacterized protein</fullName>
    </submittedName>
</protein>
<evidence type="ECO:0000256" key="1">
    <source>
        <dbReference type="SAM" id="Phobius"/>
    </source>
</evidence>
<feature type="transmembrane region" description="Helical" evidence="1">
    <location>
        <begin position="35"/>
        <end position="54"/>
    </location>
</feature>
<proteinExistence type="predicted"/>
<keyword evidence="1" id="KW-0472">Membrane</keyword>
<dbReference type="Proteomes" id="UP000607653">
    <property type="component" value="Unassembled WGS sequence"/>
</dbReference>
<accession>A0A822YAM0</accession>
<keyword evidence="1" id="KW-1133">Transmembrane helix</keyword>
<reference evidence="2 3" key="1">
    <citation type="journal article" date="2020" name="Mol. Biol. Evol.">
        <title>Distinct Expression and Methylation Patterns for Genes with Different Fates following a Single Whole-Genome Duplication in Flowering Plants.</title>
        <authorList>
            <person name="Shi T."/>
            <person name="Rahmani R.S."/>
            <person name="Gugger P.F."/>
            <person name="Wang M."/>
            <person name="Li H."/>
            <person name="Zhang Y."/>
            <person name="Li Z."/>
            <person name="Wang Q."/>
            <person name="Van de Peer Y."/>
            <person name="Marchal K."/>
            <person name="Chen J."/>
        </authorList>
    </citation>
    <scope>NUCLEOTIDE SEQUENCE [LARGE SCALE GENOMIC DNA]</scope>
    <source>
        <tissue evidence="2">Leaf</tissue>
    </source>
</reference>
<dbReference type="AlphaFoldDB" id="A0A822YAM0"/>
<organism evidence="2 3">
    <name type="scientific">Nelumbo nucifera</name>
    <name type="common">Sacred lotus</name>
    <dbReference type="NCBI Taxonomy" id="4432"/>
    <lineage>
        <taxon>Eukaryota</taxon>
        <taxon>Viridiplantae</taxon>
        <taxon>Streptophyta</taxon>
        <taxon>Embryophyta</taxon>
        <taxon>Tracheophyta</taxon>
        <taxon>Spermatophyta</taxon>
        <taxon>Magnoliopsida</taxon>
        <taxon>Proteales</taxon>
        <taxon>Nelumbonaceae</taxon>
        <taxon>Nelumbo</taxon>
    </lineage>
</organism>
<name>A0A822YAM0_NELNU</name>
<gene>
    <name evidence="2" type="ORF">HUJ06_030621</name>
</gene>
<keyword evidence="3" id="KW-1185">Reference proteome</keyword>
<evidence type="ECO:0000313" key="2">
    <source>
        <dbReference type="EMBL" id="DAD29153.1"/>
    </source>
</evidence>
<keyword evidence="1" id="KW-0812">Transmembrane</keyword>